<dbReference type="Pfam" id="PF00248">
    <property type="entry name" value="Aldo_ket_red"/>
    <property type="match status" value="1"/>
</dbReference>
<comment type="caution">
    <text evidence="3">The sequence shown here is derived from an EMBL/GenBank/DDBJ whole genome shotgun (WGS) entry which is preliminary data.</text>
</comment>
<sequence length="286" mass="29841">MEHRRIGNVTVGAIGLGAMPLSTKEDRPAREDAVATVHAALDAGVTLIDTADAYSWDESEFGHNESLVAEALASYGPGAGDVLVATKGGHTRAGREWGLDGSPSYLRRACEASLRRLGVEAIGLYQLHRPDPATPWEVSMAALRALYDDGLVRMVGISNASIPQIDSARAVLGEALVSVQNQFSPGYRSSAVELEHCAKHGLAWLPWSPFGGVSAAGSLDAAAPAFAEVADELGVSVYQVTLAWHLAQADVVIPIPGASRPASIVDSAAAADLQLSADQLARLDAS</sequence>
<dbReference type="Proteomes" id="UP001597402">
    <property type="component" value="Unassembled WGS sequence"/>
</dbReference>
<keyword evidence="4" id="KW-1185">Reference proteome</keyword>
<feature type="domain" description="NADP-dependent oxidoreductase" evidence="2">
    <location>
        <begin position="13"/>
        <end position="285"/>
    </location>
</feature>
<dbReference type="PRINTS" id="PR00069">
    <property type="entry name" value="ALDKETRDTASE"/>
</dbReference>
<dbReference type="SUPFAM" id="SSF51430">
    <property type="entry name" value="NAD(P)-linked oxidoreductase"/>
    <property type="match status" value="1"/>
</dbReference>
<proteinExistence type="predicted"/>
<dbReference type="InterPro" id="IPR036812">
    <property type="entry name" value="NAD(P)_OxRdtase_dom_sf"/>
</dbReference>
<dbReference type="InterPro" id="IPR050791">
    <property type="entry name" value="Aldo-Keto_reductase"/>
</dbReference>
<dbReference type="RefSeq" id="WP_376876082.1">
    <property type="nucleotide sequence ID" value="NZ_JBHUHP010000010.1"/>
</dbReference>
<protein>
    <submittedName>
        <fullName evidence="3">Aldo/keto reductase</fullName>
    </submittedName>
</protein>
<evidence type="ECO:0000313" key="3">
    <source>
        <dbReference type="EMBL" id="MFD2092358.1"/>
    </source>
</evidence>
<dbReference type="InterPro" id="IPR023210">
    <property type="entry name" value="NADP_OxRdtase_dom"/>
</dbReference>
<organism evidence="3 4">
    <name type="scientific">Blastococcus deserti</name>
    <dbReference type="NCBI Taxonomy" id="2259033"/>
    <lineage>
        <taxon>Bacteria</taxon>
        <taxon>Bacillati</taxon>
        <taxon>Actinomycetota</taxon>
        <taxon>Actinomycetes</taxon>
        <taxon>Geodermatophilales</taxon>
        <taxon>Geodermatophilaceae</taxon>
        <taxon>Blastococcus</taxon>
    </lineage>
</organism>
<dbReference type="PANTHER" id="PTHR43625">
    <property type="entry name" value="AFLATOXIN B1 ALDEHYDE REDUCTASE"/>
    <property type="match status" value="1"/>
</dbReference>
<dbReference type="EMBL" id="JBHUHP010000010">
    <property type="protein sequence ID" value="MFD2092358.1"/>
    <property type="molecule type" value="Genomic_DNA"/>
</dbReference>
<dbReference type="PANTHER" id="PTHR43625:SF40">
    <property type="entry name" value="ALDO-KETO REDUCTASE YAKC [NADP(+)]"/>
    <property type="match status" value="1"/>
</dbReference>
<dbReference type="Gene3D" id="3.20.20.100">
    <property type="entry name" value="NADP-dependent oxidoreductase domain"/>
    <property type="match status" value="1"/>
</dbReference>
<name>A0ABW4XBW6_9ACTN</name>
<gene>
    <name evidence="3" type="ORF">ACFSHS_12345</name>
</gene>
<accession>A0ABW4XBW6</accession>
<evidence type="ECO:0000313" key="4">
    <source>
        <dbReference type="Proteomes" id="UP001597402"/>
    </source>
</evidence>
<evidence type="ECO:0000259" key="2">
    <source>
        <dbReference type="Pfam" id="PF00248"/>
    </source>
</evidence>
<dbReference type="InterPro" id="IPR020471">
    <property type="entry name" value="AKR"/>
</dbReference>
<keyword evidence="1" id="KW-0560">Oxidoreductase</keyword>
<reference evidence="4" key="1">
    <citation type="journal article" date="2019" name="Int. J. Syst. Evol. Microbiol.">
        <title>The Global Catalogue of Microorganisms (GCM) 10K type strain sequencing project: providing services to taxonomists for standard genome sequencing and annotation.</title>
        <authorList>
            <consortium name="The Broad Institute Genomics Platform"/>
            <consortium name="The Broad Institute Genome Sequencing Center for Infectious Disease"/>
            <person name="Wu L."/>
            <person name="Ma J."/>
        </authorList>
    </citation>
    <scope>NUCLEOTIDE SEQUENCE [LARGE SCALE GENOMIC DNA]</scope>
    <source>
        <strain evidence="4">JCM 3338</strain>
    </source>
</reference>
<evidence type="ECO:0000256" key="1">
    <source>
        <dbReference type="ARBA" id="ARBA00023002"/>
    </source>
</evidence>
<dbReference type="CDD" id="cd19088">
    <property type="entry name" value="AKR_AKR13B1"/>
    <property type="match status" value="1"/>
</dbReference>